<evidence type="ECO:0000256" key="10">
    <source>
        <dbReference type="SAM" id="Coils"/>
    </source>
</evidence>
<feature type="compositionally biased region" description="Acidic residues" evidence="11">
    <location>
        <begin position="555"/>
        <end position="564"/>
    </location>
</feature>
<accession>A0A0K3CG85</accession>
<evidence type="ECO:0000256" key="7">
    <source>
        <dbReference type="ARBA" id="ARBA00022989"/>
    </source>
</evidence>
<evidence type="ECO:0000256" key="2">
    <source>
        <dbReference type="ARBA" id="ARBA00022448"/>
    </source>
</evidence>
<dbReference type="Pfam" id="PF00005">
    <property type="entry name" value="ABC_tran"/>
    <property type="match status" value="2"/>
</dbReference>
<keyword evidence="9" id="KW-0325">Glycoprotein</keyword>
<dbReference type="GO" id="GO:0016887">
    <property type="term" value="F:ATP hydrolysis activity"/>
    <property type="evidence" value="ECO:0007669"/>
    <property type="project" value="InterPro"/>
</dbReference>
<dbReference type="SUPFAM" id="SSF90123">
    <property type="entry name" value="ABC transporter transmembrane region"/>
    <property type="match status" value="2"/>
</dbReference>
<gene>
    <name evidence="15" type="primary">FGENESH: predicted gene_6.318</name>
    <name evidence="16" type="ORF">AAT19DRAFT_14844</name>
    <name evidence="15" type="ORF">BN2166_0033960</name>
</gene>
<dbReference type="GO" id="GO:0000329">
    <property type="term" value="C:fungal-type vacuole membrane"/>
    <property type="evidence" value="ECO:0007669"/>
    <property type="project" value="TreeGrafter"/>
</dbReference>
<evidence type="ECO:0000259" key="13">
    <source>
        <dbReference type="PROSITE" id="PS50893"/>
    </source>
</evidence>
<dbReference type="InterPro" id="IPR011527">
    <property type="entry name" value="ABC1_TM_dom"/>
</dbReference>
<dbReference type="Pfam" id="PF00664">
    <property type="entry name" value="ABC_membrane"/>
    <property type="match status" value="2"/>
</dbReference>
<evidence type="ECO:0000256" key="1">
    <source>
        <dbReference type="ARBA" id="ARBA00004141"/>
    </source>
</evidence>
<evidence type="ECO:0000256" key="8">
    <source>
        <dbReference type="ARBA" id="ARBA00023136"/>
    </source>
</evidence>
<evidence type="ECO:0000313" key="16">
    <source>
        <dbReference type="EMBL" id="PRQ74491.1"/>
    </source>
</evidence>
<dbReference type="InterPro" id="IPR027417">
    <property type="entry name" value="P-loop_NTPase"/>
</dbReference>
<feature type="transmembrane region" description="Helical" evidence="12">
    <location>
        <begin position="278"/>
        <end position="298"/>
    </location>
</feature>
<dbReference type="InterPro" id="IPR036640">
    <property type="entry name" value="ABC1_TM_sf"/>
</dbReference>
<dbReference type="InterPro" id="IPR017871">
    <property type="entry name" value="ABC_transporter-like_CS"/>
</dbReference>
<feature type="region of interest" description="Disordered" evidence="11">
    <location>
        <begin position="1591"/>
        <end position="1626"/>
    </location>
</feature>
<dbReference type="PANTHER" id="PTHR24223">
    <property type="entry name" value="ATP-BINDING CASSETTE SUB-FAMILY C"/>
    <property type="match status" value="1"/>
</dbReference>
<feature type="transmembrane region" description="Helical" evidence="12">
    <location>
        <begin position="697"/>
        <end position="721"/>
    </location>
</feature>
<feature type="transmembrane region" description="Helical" evidence="12">
    <location>
        <begin position="46"/>
        <end position="67"/>
    </location>
</feature>
<evidence type="ECO:0000256" key="9">
    <source>
        <dbReference type="ARBA" id="ARBA00023180"/>
    </source>
</evidence>
<reference evidence="16 18" key="2">
    <citation type="journal article" date="2018" name="Elife">
        <title>Functional genomics of lipid metabolism in the oleaginous yeast Rhodosporidium toruloides.</title>
        <authorList>
            <person name="Coradetti S.T."/>
            <person name="Pinel D."/>
            <person name="Geiselman G."/>
            <person name="Ito M."/>
            <person name="Mondo S."/>
            <person name="Reilly M.C."/>
            <person name="Cheng Y.F."/>
            <person name="Bauer S."/>
            <person name="Grigoriev I."/>
            <person name="Gladden J.M."/>
            <person name="Simmons B.A."/>
            <person name="Brem R."/>
            <person name="Arkin A.P."/>
            <person name="Skerker J.M."/>
        </authorList>
    </citation>
    <scope>NUCLEOTIDE SEQUENCE [LARGE SCALE GENOMIC DNA]</scope>
    <source>
        <strain evidence="16 18">NBRC 0880</strain>
    </source>
</reference>
<dbReference type="InterPro" id="IPR003593">
    <property type="entry name" value="AAA+_ATPase"/>
</dbReference>
<feature type="region of interest" description="Disordered" evidence="11">
    <location>
        <begin position="111"/>
        <end position="139"/>
    </location>
</feature>
<feature type="transmembrane region" description="Helical" evidence="12">
    <location>
        <begin position="1298"/>
        <end position="1317"/>
    </location>
</feature>
<feature type="transmembrane region" description="Helical" evidence="12">
    <location>
        <begin position="472"/>
        <end position="494"/>
    </location>
</feature>
<keyword evidence="8 12" id="KW-0472">Membrane</keyword>
<feature type="compositionally biased region" description="Acidic residues" evidence="11">
    <location>
        <begin position="127"/>
        <end position="139"/>
    </location>
</feature>
<name>A0A0K3CG85_RHOTO</name>
<dbReference type="SMART" id="SM00382">
    <property type="entry name" value="AAA"/>
    <property type="match status" value="2"/>
</dbReference>
<dbReference type="EMBL" id="LCTV02000006">
    <property type="protein sequence ID" value="PRQ74491.1"/>
    <property type="molecule type" value="Genomic_DNA"/>
</dbReference>
<evidence type="ECO:0000313" key="15">
    <source>
        <dbReference type="EMBL" id="CTR07535.1"/>
    </source>
</evidence>
<feature type="transmembrane region" description="Helical" evidence="12">
    <location>
        <begin position="1106"/>
        <end position="1133"/>
    </location>
</feature>
<feature type="domain" description="ABC transmembrane type-1" evidence="14">
    <location>
        <begin position="433"/>
        <end position="761"/>
    </location>
</feature>
<feature type="domain" description="ABC transporter" evidence="13">
    <location>
        <begin position="1473"/>
        <end position="1744"/>
    </location>
</feature>
<keyword evidence="17" id="KW-1185">Reference proteome</keyword>
<dbReference type="CDD" id="cd18596">
    <property type="entry name" value="ABC_6TM_VMR1_D1_like"/>
    <property type="match status" value="1"/>
</dbReference>
<feature type="region of interest" description="Disordered" evidence="11">
    <location>
        <begin position="302"/>
        <end position="326"/>
    </location>
</feature>
<feature type="coiled-coil region" evidence="10">
    <location>
        <begin position="1889"/>
        <end position="1916"/>
    </location>
</feature>
<keyword evidence="6 15" id="KW-0067">ATP-binding</keyword>
<keyword evidence="4" id="KW-0677">Repeat</keyword>
<sequence length="2179" mass="239028">MSMQLILDAAQAGEASDAWCARGTGAEVWDGVDFDPCFRLKVFDGIIPLLFLALSASYLLVRLFCLARRSFARPSTKYEQLATTDRPSRRSAGSSPIAQAEFRVLREVAEKQSPDWHDPSTQKELLGDDAEPDVVEADPEAEETGRSGLALAARAVWGCKKDVLNVLANAAMLTFCTLKTVRAFQLGQGGLAWVAVEMASWAWAFILSVAKVCLAVQHRFFALSHPSLPHRNVSPAYTLLERILIPYYVGFASLTGFFDFRSALLGNKTYPYNVSGEALAIEAVLFATSSFLFIVEFFTPRPSRYSSRSSRTQRRASTTDKSLPSPPEMHASLFSLATFSFLEGFQLRSAFPRVFGAGSIKMDTIPDLRADDKTARVVLSFRQSMRTLDARLARLPLFVRRRILSDPDAGVEGLGLTPKLIYHFWPALVAQNIWSLGRVVLNPIAPLMLRRILAHIAKRERGEYAPVHVPILYAWGLFLGTILGGVCSSQGLFIGRRICIRLRSIIVGEVFTKALRRKDQAGSSSAQPTEEAEVSPSAEAAPKPASKATPAAGSDAEDLDEEELEKELEKASSGKIINLISVDTYRLSEVCAYLHFLLSEMPLSIIVICYLLFDLLGTSAAVGIAVLTLLVPIQGRISALFNVYQEKLLAAADQRLELTTEVIGQVRVVKFFAWERKFLEMMDATRKKELSAIWKRALTMVAGNGLMFGAPFIVGSVTFVFHTKVLERPLTAETAFTALAFLQVLRTPLEGFTDMFVNVLQAYVSLKRLDAFMQEEETHKYSLLQKATSPEDPVIGFVDGTFTWANEDAARQDPSVFRLKDLNLRFPQGQLSIILGPVGSGKTTLLQSLLGETNRLSGSAFLPSPVIRSTDCNPAILTETTAYASQQPWLLSATIRENILFGSPFNAKRYQATLDACALLPDLKSLELGDDTEVGEKGTVLSGGQKARISLARAIYSPAKYVLLDDVISAVDSHTAQHLVEKCLTGKVMRHRTCVLVTHAVDLCLPVAGFVVTLDQGAVVSAGPPDTLSQSRLLELEKHDKFASDANESSFSTIEGLAEGETDEALRQHQEEERRKRAEKLKLVKDETQSEGAVKKEVYYTYIRAFGGWSVALVALAIFVGAQLADIAISLALRYWANSFDRKADSFGSVFVSTVAASTGRLHAVSARLAQAARSVSQGDLSASSILGEDRKLDSDYWLAMYCLLAVVNLAFITARAAFFLWRGLCASRILYRRLISQILGAPIRFFDSTPTGRILNRLSKDMETIDQDLSQTAMYYTFELVAVAGIIGTVSAAVPAFLLAATVIAAGYWVLGYIYVASSRELKRFESVTRSPIFSVFGESLQGVSTIRAYGDASRFMRHIFRLLDENNRPFFTLWLANRWLSLRTDVFGAIAALIAALFVIFARSMDAALAGFVLSFALMFQERLLWIVRLNAQIEVQANSVERIQEYLELEQESQGGVHPPAIWPTRGGTISVNKLTASYAPNLPSVLKAVSFEVKGGEKVGIVGRTGSGKSSLALSFFRFIEPSSGNITIDGIDINTLKLEDLRSRLTIVAQEAALFAGTLRFNLDPFGQHEDQAIWDALGRVQMAAPGASGITPKPTPGPSRAVSPTNSDDEGSEATATAEDERYVVKSLDMPVKEGGKNFSAGQRQLLALARGILKLRSSSILILDESTASLDHATDERIQETIRSEMADATILCIAHRLRTVIDYNKILVLDHGVVKEFDTPSNLLADTDSMFSALCQKSGEYDVLKKMADDAAKQRGEFHRVSSLSQALASFDIVLIVSLNSFSSTTSRSPARRLGTPCYTVWDTVTPTLTARDSPDAPHLSLRWLPRLPRPKRWATSPSGKLWAETLHRYQASVPVSPNHEHSKQAEWEAELERQLRFGSKEGGRELEKEYKRQLREVERRAEHAGAENLVREVLPVYFVEHGEDVDEGVLASVGAEINSLQPQTIILLAPHDTSVSRLLVSTASTISSAYSPVLSFTGSPRVASQLIRAFAHTPPLGVPAAGSTLPTLSPRSARVLSAMHLNPDVELVQVLLPVMQEKEARWGAEKWWDAGRAIHHYLHEMEKDVQQVVGVGKYKREYKNIVVLALGSAAPKNPSSSFPALLSSALAHHTSHARELSLHSLYSSSSGSKPRKAVRGEAVGLYTAVAAAGEGEGEMLGRGEVWRLGHLPIR</sequence>
<evidence type="ECO:0000256" key="6">
    <source>
        <dbReference type="ARBA" id="ARBA00022840"/>
    </source>
</evidence>
<dbReference type="FunFam" id="3.40.50.300:FF:000825">
    <property type="entry name" value="ABC bile acid transporter"/>
    <property type="match status" value="1"/>
</dbReference>
<dbReference type="PANTHER" id="PTHR24223:SF353">
    <property type="entry name" value="ABC TRANSPORTER ATP-BINDING PROTEIN_PERMEASE VMR1-RELATED"/>
    <property type="match status" value="1"/>
</dbReference>
<keyword evidence="10" id="KW-0175">Coiled coil</keyword>
<dbReference type="Proteomes" id="UP000239560">
    <property type="component" value="Unassembled WGS sequence"/>
</dbReference>
<dbReference type="PROSITE" id="PS50893">
    <property type="entry name" value="ABC_TRANSPORTER_2"/>
    <property type="match status" value="2"/>
</dbReference>
<evidence type="ECO:0000256" key="4">
    <source>
        <dbReference type="ARBA" id="ARBA00022737"/>
    </source>
</evidence>
<evidence type="ECO:0000256" key="3">
    <source>
        <dbReference type="ARBA" id="ARBA00022692"/>
    </source>
</evidence>
<feature type="domain" description="ABC transmembrane type-1" evidence="14">
    <location>
        <begin position="1113"/>
        <end position="1437"/>
    </location>
</feature>
<dbReference type="Gene3D" id="3.40.50.300">
    <property type="entry name" value="P-loop containing nucleotide triphosphate hydrolases"/>
    <property type="match status" value="2"/>
</dbReference>
<evidence type="ECO:0000256" key="12">
    <source>
        <dbReference type="SAM" id="Phobius"/>
    </source>
</evidence>
<feature type="transmembrane region" description="Helical" evidence="12">
    <location>
        <begin position="201"/>
        <end position="218"/>
    </location>
</feature>
<dbReference type="GO" id="GO:0140359">
    <property type="term" value="F:ABC-type transporter activity"/>
    <property type="evidence" value="ECO:0007669"/>
    <property type="project" value="InterPro"/>
</dbReference>
<evidence type="ECO:0000313" key="18">
    <source>
        <dbReference type="Proteomes" id="UP000239560"/>
    </source>
</evidence>
<feature type="transmembrane region" description="Helical" evidence="12">
    <location>
        <begin position="1199"/>
        <end position="1222"/>
    </location>
</feature>
<dbReference type="PROSITE" id="PS00211">
    <property type="entry name" value="ABC_TRANSPORTER_1"/>
    <property type="match status" value="2"/>
</dbReference>
<keyword evidence="7 12" id="KW-1133">Transmembrane helix</keyword>
<keyword evidence="2" id="KW-0813">Transport</keyword>
<feature type="region of interest" description="Disordered" evidence="11">
    <location>
        <begin position="521"/>
        <end position="564"/>
    </location>
</feature>
<dbReference type="CDD" id="cd03250">
    <property type="entry name" value="ABCC_MRP_domain1"/>
    <property type="match status" value="1"/>
</dbReference>
<proteinExistence type="predicted"/>
<feature type="transmembrane region" description="Helical" evidence="12">
    <location>
        <begin position="239"/>
        <end position="258"/>
    </location>
</feature>
<evidence type="ECO:0000259" key="14">
    <source>
        <dbReference type="PROSITE" id="PS50929"/>
    </source>
</evidence>
<feature type="transmembrane region" description="Helical" evidence="12">
    <location>
        <begin position="1274"/>
        <end position="1291"/>
    </location>
</feature>
<dbReference type="InterPro" id="IPR003439">
    <property type="entry name" value="ABC_transporter-like_ATP-bd"/>
</dbReference>
<dbReference type="Gene3D" id="1.20.1560.10">
    <property type="entry name" value="ABC transporter type 1, transmembrane domain"/>
    <property type="match status" value="2"/>
</dbReference>
<dbReference type="OMA" id="AVEMASW"/>
<dbReference type="Proteomes" id="UP000199069">
    <property type="component" value="Unassembled WGS sequence"/>
</dbReference>
<dbReference type="GO" id="GO:0005524">
    <property type="term" value="F:ATP binding"/>
    <property type="evidence" value="ECO:0007669"/>
    <property type="project" value="UniProtKB-KW"/>
</dbReference>
<keyword evidence="5" id="KW-0547">Nucleotide-binding</keyword>
<evidence type="ECO:0000256" key="5">
    <source>
        <dbReference type="ARBA" id="ARBA00022741"/>
    </source>
</evidence>
<dbReference type="SUPFAM" id="SSF52540">
    <property type="entry name" value="P-loop containing nucleoside triphosphate hydrolases"/>
    <property type="match status" value="2"/>
</dbReference>
<dbReference type="EMBL" id="CWKI01000006">
    <property type="protein sequence ID" value="CTR07535.1"/>
    <property type="molecule type" value="Genomic_DNA"/>
</dbReference>
<dbReference type="CDD" id="cd18604">
    <property type="entry name" value="ABC_6TM_VMR1_D2_like"/>
    <property type="match status" value="1"/>
</dbReference>
<evidence type="ECO:0000313" key="17">
    <source>
        <dbReference type="Proteomes" id="UP000199069"/>
    </source>
</evidence>
<feature type="transmembrane region" description="Helical" evidence="12">
    <location>
        <begin position="1382"/>
        <end position="1403"/>
    </location>
</feature>
<dbReference type="PROSITE" id="PS50929">
    <property type="entry name" value="ABC_TM1F"/>
    <property type="match status" value="2"/>
</dbReference>
<evidence type="ECO:0000256" key="11">
    <source>
        <dbReference type="SAM" id="MobiDB-lite"/>
    </source>
</evidence>
<dbReference type="InterPro" id="IPR050173">
    <property type="entry name" value="ABC_transporter_C-like"/>
</dbReference>
<dbReference type="CDD" id="cd03244">
    <property type="entry name" value="ABCC_MRP_domain2"/>
    <property type="match status" value="1"/>
</dbReference>
<comment type="subcellular location">
    <subcellularLocation>
        <location evidence="1">Membrane</location>
        <topology evidence="1">Multi-pass membrane protein</topology>
    </subcellularLocation>
</comment>
<organism evidence="15 17">
    <name type="scientific">Rhodotorula toruloides</name>
    <name type="common">Yeast</name>
    <name type="synonym">Rhodosporidium toruloides</name>
    <dbReference type="NCBI Taxonomy" id="5286"/>
    <lineage>
        <taxon>Eukaryota</taxon>
        <taxon>Fungi</taxon>
        <taxon>Dikarya</taxon>
        <taxon>Basidiomycota</taxon>
        <taxon>Pucciniomycotina</taxon>
        <taxon>Microbotryomycetes</taxon>
        <taxon>Sporidiobolales</taxon>
        <taxon>Sporidiobolaceae</taxon>
        <taxon>Rhodotorula</taxon>
    </lineage>
</organism>
<dbReference type="STRING" id="5286.A0A0K3CG85"/>
<feature type="compositionally biased region" description="Low complexity" evidence="11">
    <location>
        <begin position="534"/>
        <end position="554"/>
    </location>
</feature>
<dbReference type="OrthoDB" id="6500128at2759"/>
<feature type="domain" description="ABC transporter" evidence="13">
    <location>
        <begin position="804"/>
        <end position="1041"/>
    </location>
</feature>
<feature type="transmembrane region" description="Helical" evidence="12">
    <location>
        <begin position="619"/>
        <end position="639"/>
    </location>
</feature>
<reference evidence="15 17" key="1">
    <citation type="submission" date="2015-07" db="EMBL/GenBank/DDBJ databases">
        <authorList>
            <person name="Cajimat M.N.B."/>
            <person name="Milazzo M.L."/>
            <person name="Fulhorst C.F."/>
        </authorList>
    </citation>
    <scope>NUCLEOTIDE SEQUENCE [LARGE SCALE GENOMIC DNA]</scope>
    <source>
        <strain evidence="15">Single colony</strain>
    </source>
</reference>
<feature type="compositionally biased region" description="Basic and acidic residues" evidence="11">
    <location>
        <begin position="111"/>
        <end position="121"/>
    </location>
</feature>
<keyword evidence="3 12" id="KW-0812">Transmembrane</keyword>
<protein>
    <submittedName>
        <fullName evidence="15 16">Putative ATP-binding cassette ABC transporter</fullName>
    </submittedName>
</protein>